<comment type="subcellular location">
    <subcellularLocation>
        <location evidence="1">Cell membrane</location>
        <topology evidence="1">Multi-pass membrane protein</topology>
    </subcellularLocation>
</comment>
<reference evidence="9" key="1">
    <citation type="submission" date="2019-10" db="EMBL/GenBank/DDBJ databases">
        <title>Streptomyces sp. nov., a novel actinobacterium isolated from alkaline environment.</title>
        <authorList>
            <person name="Golinska P."/>
        </authorList>
    </citation>
    <scope>NUCLEOTIDE SEQUENCE [LARGE SCALE GENOMIC DNA]</scope>
    <source>
        <strain evidence="9">DSM 42118</strain>
    </source>
</reference>
<dbReference type="Pfam" id="PF03631">
    <property type="entry name" value="Virul_fac_BrkB"/>
    <property type="match status" value="1"/>
</dbReference>
<name>A0A7W3TF53_9ACTN</name>
<dbReference type="InterPro" id="IPR017039">
    <property type="entry name" value="Virul_fac_BrkB"/>
</dbReference>
<evidence type="ECO:0000256" key="6">
    <source>
        <dbReference type="SAM" id="MobiDB-lite"/>
    </source>
</evidence>
<feature type="region of interest" description="Disordered" evidence="6">
    <location>
        <begin position="1"/>
        <end position="70"/>
    </location>
</feature>
<gene>
    <name evidence="8" type="ORF">FNQ90_15800</name>
</gene>
<evidence type="ECO:0000256" key="7">
    <source>
        <dbReference type="SAM" id="Phobius"/>
    </source>
</evidence>
<dbReference type="EMBL" id="VKHT01000519">
    <property type="protein sequence ID" value="MBB0245525.1"/>
    <property type="molecule type" value="Genomic_DNA"/>
</dbReference>
<proteinExistence type="predicted"/>
<evidence type="ECO:0000256" key="4">
    <source>
        <dbReference type="ARBA" id="ARBA00022989"/>
    </source>
</evidence>
<dbReference type="GO" id="GO:0005886">
    <property type="term" value="C:plasma membrane"/>
    <property type="evidence" value="ECO:0007669"/>
    <property type="project" value="UniProtKB-SubCell"/>
</dbReference>
<dbReference type="NCBIfam" id="TIGR00765">
    <property type="entry name" value="yihY_not_rbn"/>
    <property type="match status" value="1"/>
</dbReference>
<dbReference type="PANTHER" id="PTHR30213:SF0">
    <property type="entry name" value="UPF0761 MEMBRANE PROTEIN YIHY"/>
    <property type="match status" value="1"/>
</dbReference>
<evidence type="ECO:0000313" key="9">
    <source>
        <dbReference type="Proteomes" id="UP000538929"/>
    </source>
</evidence>
<dbReference type="AlphaFoldDB" id="A0A7W3TF53"/>
<evidence type="ECO:0000256" key="5">
    <source>
        <dbReference type="ARBA" id="ARBA00023136"/>
    </source>
</evidence>
<evidence type="ECO:0000313" key="8">
    <source>
        <dbReference type="EMBL" id="MBB0245525.1"/>
    </source>
</evidence>
<dbReference type="Proteomes" id="UP000538929">
    <property type="component" value="Unassembled WGS sequence"/>
</dbReference>
<evidence type="ECO:0000256" key="2">
    <source>
        <dbReference type="ARBA" id="ARBA00022475"/>
    </source>
</evidence>
<dbReference type="PANTHER" id="PTHR30213">
    <property type="entry name" value="INNER MEMBRANE PROTEIN YHJD"/>
    <property type="match status" value="1"/>
</dbReference>
<dbReference type="RefSeq" id="WP_182606999.1">
    <property type="nucleotide sequence ID" value="NZ_VKHT01000519.1"/>
</dbReference>
<dbReference type="PIRSF" id="PIRSF035875">
    <property type="entry name" value="RNase_BN"/>
    <property type="match status" value="1"/>
</dbReference>
<evidence type="ECO:0000256" key="1">
    <source>
        <dbReference type="ARBA" id="ARBA00004651"/>
    </source>
</evidence>
<feature type="transmembrane region" description="Helical" evidence="7">
    <location>
        <begin position="243"/>
        <end position="262"/>
    </location>
</feature>
<protein>
    <submittedName>
        <fullName evidence="8">YihY family inner membrane protein</fullName>
    </submittedName>
</protein>
<keyword evidence="5 7" id="KW-0472">Membrane</keyword>
<evidence type="ECO:0000256" key="3">
    <source>
        <dbReference type="ARBA" id="ARBA00022692"/>
    </source>
</evidence>
<feature type="transmembrane region" description="Helical" evidence="7">
    <location>
        <begin position="274"/>
        <end position="297"/>
    </location>
</feature>
<keyword evidence="9" id="KW-1185">Reference proteome</keyword>
<keyword evidence="3 7" id="KW-0812">Transmembrane</keyword>
<feature type="compositionally biased region" description="Basic and acidic residues" evidence="6">
    <location>
        <begin position="8"/>
        <end position="23"/>
    </location>
</feature>
<feature type="transmembrane region" description="Helical" evidence="7">
    <location>
        <begin position="309"/>
        <end position="330"/>
    </location>
</feature>
<feature type="transmembrane region" description="Helical" evidence="7">
    <location>
        <begin position="94"/>
        <end position="116"/>
    </location>
</feature>
<accession>A0A7W3TF53</accession>
<feature type="transmembrane region" description="Helical" evidence="7">
    <location>
        <begin position="196"/>
        <end position="223"/>
    </location>
</feature>
<keyword evidence="4 7" id="KW-1133">Transmembrane helix</keyword>
<keyword evidence="2" id="KW-1003">Cell membrane</keyword>
<sequence>MARRYVGRKAETGRETAADEHGGTAEGGTPGNRRAETTEGPTAEPERGRPPEGPRGEQPPESPTDLSKRSWKNVFKRTAKEFKEDGLIDWAASLTYYGILSIFPALLALISIAGLMGTNAVQTLIDNVGQLAPGPVRDLLTSMLEQLDGAAAGAGFALIAGLAVALWSASAYIAAFMRASNAVYDIGEGRPIWKTLPVRVGITIVVVVVLVLIAVGVVFTGTMAQRAGDVLGLGETAVQVWDIAKWPVMVLLFSMVIALLYWASPNVKHGFRWVSFGSVLAVLIWILASLGFAAYVANFGNYNQTYGSLAGVIIFLIWMWISNIAILLGLEVNAELERSRAIANGYPPETEPYVEPRDTRKL</sequence>
<feature type="compositionally biased region" description="Basic and acidic residues" evidence="6">
    <location>
        <begin position="44"/>
        <end position="55"/>
    </location>
</feature>
<feature type="transmembrane region" description="Helical" evidence="7">
    <location>
        <begin position="150"/>
        <end position="175"/>
    </location>
</feature>
<organism evidence="8 9">
    <name type="scientific">Streptomyces alkaliphilus</name>
    <dbReference type="NCBI Taxonomy" id="1472722"/>
    <lineage>
        <taxon>Bacteria</taxon>
        <taxon>Bacillati</taxon>
        <taxon>Actinomycetota</taxon>
        <taxon>Actinomycetes</taxon>
        <taxon>Kitasatosporales</taxon>
        <taxon>Streptomycetaceae</taxon>
        <taxon>Streptomyces</taxon>
    </lineage>
</organism>
<comment type="caution">
    <text evidence="8">The sequence shown here is derived from an EMBL/GenBank/DDBJ whole genome shotgun (WGS) entry which is preliminary data.</text>
</comment>